<sequence>MPRAEARAVMAHLRRLPPRTEWGTETLTCPFGSKRRNGDPLLQRSDARTSVPARNKRCRPDPVEECGWHRPLPASAERRTASAMRSLMRTSPQPACLQHQTFFIVTPL</sequence>
<protein>
    <submittedName>
        <fullName evidence="2">Uncharacterized protein</fullName>
    </submittedName>
</protein>
<feature type="region of interest" description="Disordered" evidence="1">
    <location>
        <begin position="24"/>
        <end position="61"/>
    </location>
</feature>
<evidence type="ECO:0000313" key="3">
    <source>
        <dbReference type="Proteomes" id="UP001500984"/>
    </source>
</evidence>
<gene>
    <name evidence="2" type="ORF">GCM10009823_30360</name>
</gene>
<dbReference type="EMBL" id="BAAAPZ010000018">
    <property type="protein sequence ID" value="GAA2105164.1"/>
    <property type="molecule type" value="Genomic_DNA"/>
</dbReference>
<accession>A0ABP5IU03</accession>
<proteinExistence type="predicted"/>
<keyword evidence="3" id="KW-1185">Reference proteome</keyword>
<organism evidence="2 3">
    <name type="scientific">Brevibacterium salitolerans</name>
    <dbReference type="NCBI Taxonomy" id="1403566"/>
    <lineage>
        <taxon>Bacteria</taxon>
        <taxon>Bacillati</taxon>
        <taxon>Actinomycetota</taxon>
        <taxon>Actinomycetes</taxon>
        <taxon>Micrococcales</taxon>
        <taxon>Brevibacteriaceae</taxon>
        <taxon>Brevibacterium</taxon>
    </lineage>
</organism>
<reference evidence="3" key="1">
    <citation type="journal article" date="2019" name="Int. J. Syst. Evol. Microbiol.">
        <title>The Global Catalogue of Microorganisms (GCM) 10K type strain sequencing project: providing services to taxonomists for standard genome sequencing and annotation.</title>
        <authorList>
            <consortium name="The Broad Institute Genomics Platform"/>
            <consortium name="The Broad Institute Genome Sequencing Center for Infectious Disease"/>
            <person name="Wu L."/>
            <person name="Ma J."/>
        </authorList>
    </citation>
    <scope>NUCLEOTIDE SEQUENCE [LARGE SCALE GENOMIC DNA]</scope>
    <source>
        <strain evidence="3">JCM 15900</strain>
    </source>
</reference>
<evidence type="ECO:0000256" key="1">
    <source>
        <dbReference type="SAM" id="MobiDB-lite"/>
    </source>
</evidence>
<comment type="caution">
    <text evidence="2">The sequence shown here is derived from an EMBL/GenBank/DDBJ whole genome shotgun (WGS) entry which is preliminary data.</text>
</comment>
<evidence type="ECO:0000313" key="2">
    <source>
        <dbReference type="EMBL" id="GAA2105164.1"/>
    </source>
</evidence>
<dbReference type="Proteomes" id="UP001500984">
    <property type="component" value="Unassembled WGS sequence"/>
</dbReference>
<name>A0ABP5IU03_9MICO</name>